<dbReference type="InterPro" id="IPR003131">
    <property type="entry name" value="T1-type_BTB"/>
</dbReference>
<accession>A0A397SJ15</accession>
<dbReference type="PANTHER" id="PTHR14499:SF136">
    <property type="entry name" value="GH08630P"/>
    <property type="match status" value="1"/>
</dbReference>
<sequence length="251" mass="28680">MSTQPDDKIILNVGGTKYGTFRTTITKYPKTLLGEMFLKNMIQPTNGNEYFIDRDGPSFRYILQYYRNNGKINWPNSNQLVSTEDLMDELNYFQIPIPTQNHDSSSERTERTRTSTKPMRPTPSTASLPNFINAFDKVMEGMTSNRGTQTSHPFSFSGSSSMWYEAPETSASSTVAVEIRFGNGYIVIEPKNYTYEELFRPFENNGLDLIRKNGSVIKNNLTFTEKVLPLLHETNLFQGEAILNRTARHLL</sequence>
<dbReference type="InterPro" id="IPR000210">
    <property type="entry name" value="BTB/POZ_dom"/>
</dbReference>
<feature type="region of interest" description="Disordered" evidence="1">
    <location>
        <begin position="97"/>
        <end position="126"/>
    </location>
</feature>
<name>A0A397SJ15_9GLOM</name>
<dbReference type="InterPro" id="IPR011333">
    <property type="entry name" value="SKP1/BTB/POZ_sf"/>
</dbReference>
<dbReference type="GO" id="GO:0051260">
    <property type="term" value="P:protein homooligomerization"/>
    <property type="evidence" value="ECO:0007669"/>
    <property type="project" value="InterPro"/>
</dbReference>
<proteinExistence type="predicted"/>
<organism evidence="3 4">
    <name type="scientific">Glomus cerebriforme</name>
    <dbReference type="NCBI Taxonomy" id="658196"/>
    <lineage>
        <taxon>Eukaryota</taxon>
        <taxon>Fungi</taxon>
        <taxon>Fungi incertae sedis</taxon>
        <taxon>Mucoromycota</taxon>
        <taxon>Glomeromycotina</taxon>
        <taxon>Glomeromycetes</taxon>
        <taxon>Glomerales</taxon>
        <taxon>Glomeraceae</taxon>
        <taxon>Glomus</taxon>
    </lineage>
</organism>
<reference evidence="3 4" key="1">
    <citation type="submission" date="2018-06" db="EMBL/GenBank/DDBJ databases">
        <title>Comparative genomics reveals the genomic features of Rhizophagus irregularis, R. cerebriforme, R. diaphanum and Gigaspora rosea, and their symbiotic lifestyle signature.</title>
        <authorList>
            <person name="Morin E."/>
            <person name="San Clemente H."/>
            <person name="Chen E.C.H."/>
            <person name="De La Providencia I."/>
            <person name="Hainaut M."/>
            <person name="Kuo A."/>
            <person name="Kohler A."/>
            <person name="Murat C."/>
            <person name="Tang N."/>
            <person name="Roy S."/>
            <person name="Loubradou J."/>
            <person name="Henrissat B."/>
            <person name="Grigoriev I.V."/>
            <person name="Corradi N."/>
            <person name="Roux C."/>
            <person name="Martin F.M."/>
        </authorList>
    </citation>
    <scope>NUCLEOTIDE SEQUENCE [LARGE SCALE GENOMIC DNA]</scope>
    <source>
        <strain evidence="3 4">DAOM 227022</strain>
    </source>
</reference>
<dbReference type="Proteomes" id="UP000265703">
    <property type="component" value="Unassembled WGS sequence"/>
</dbReference>
<feature type="domain" description="BTB" evidence="2">
    <location>
        <begin position="7"/>
        <end position="110"/>
    </location>
</feature>
<dbReference type="SUPFAM" id="SSF54695">
    <property type="entry name" value="POZ domain"/>
    <property type="match status" value="1"/>
</dbReference>
<keyword evidence="4" id="KW-1185">Reference proteome</keyword>
<comment type="caution">
    <text evidence="3">The sequence shown here is derived from an EMBL/GenBank/DDBJ whole genome shotgun (WGS) entry which is preliminary data.</text>
</comment>
<evidence type="ECO:0000256" key="1">
    <source>
        <dbReference type="SAM" id="MobiDB-lite"/>
    </source>
</evidence>
<dbReference type="Pfam" id="PF02214">
    <property type="entry name" value="BTB_2"/>
    <property type="match status" value="1"/>
</dbReference>
<dbReference type="SMART" id="SM00225">
    <property type="entry name" value="BTB"/>
    <property type="match status" value="1"/>
</dbReference>
<dbReference type="PANTHER" id="PTHR14499">
    <property type="entry name" value="POTASSIUM CHANNEL TETRAMERIZATION DOMAIN-CONTAINING"/>
    <property type="match status" value="1"/>
</dbReference>
<gene>
    <name evidence="3" type="ORF">C1645_881018</name>
</gene>
<dbReference type="AlphaFoldDB" id="A0A397SJ15"/>
<evidence type="ECO:0000259" key="2">
    <source>
        <dbReference type="SMART" id="SM00225"/>
    </source>
</evidence>
<dbReference type="Gene3D" id="3.30.710.10">
    <property type="entry name" value="Potassium Channel Kv1.1, Chain A"/>
    <property type="match status" value="1"/>
</dbReference>
<dbReference type="EMBL" id="QKYT01000659">
    <property type="protein sequence ID" value="RIA82504.1"/>
    <property type="molecule type" value="Genomic_DNA"/>
</dbReference>
<evidence type="ECO:0000313" key="4">
    <source>
        <dbReference type="Proteomes" id="UP000265703"/>
    </source>
</evidence>
<evidence type="ECO:0000313" key="3">
    <source>
        <dbReference type="EMBL" id="RIA82504.1"/>
    </source>
</evidence>
<dbReference type="STRING" id="658196.A0A397SJ15"/>
<protein>
    <submittedName>
        <fullName evidence="3">BTB/POZ protein</fullName>
    </submittedName>
</protein>
<dbReference type="OrthoDB" id="2414723at2759"/>
<feature type="compositionally biased region" description="Basic and acidic residues" evidence="1">
    <location>
        <begin position="104"/>
        <end position="113"/>
    </location>
</feature>